<protein>
    <submittedName>
        <fullName evidence="7">LysR family transcriptional regulator</fullName>
    </submittedName>
</protein>
<keyword evidence="8" id="KW-1185">Reference proteome</keyword>
<evidence type="ECO:0000313" key="7">
    <source>
        <dbReference type="EMBL" id="RFP81156.1"/>
    </source>
</evidence>
<organism evidence="7 8">
    <name type="scientific">Hydrogenophaga borbori</name>
    <dbReference type="NCBI Taxonomy" id="2294117"/>
    <lineage>
        <taxon>Bacteria</taxon>
        <taxon>Pseudomonadati</taxon>
        <taxon>Pseudomonadota</taxon>
        <taxon>Betaproteobacteria</taxon>
        <taxon>Burkholderiales</taxon>
        <taxon>Comamonadaceae</taxon>
        <taxon>Hydrogenophaga</taxon>
    </lineage>
</organism>
<keyword evidence="5" id="KW-0472">Membrane</keyword>
<dbReference type="InterPro" id="IPR036390">
    <property type="entry name" value="WH_DNA-bd_sf"/>
</dbReference>
<feature type="domain" description="HTH lysR-type" evidence="6">
    <location>
        <begin position="9"/>
        <end position="66"/>
    </location>
</feature>
<dbReference type="Gene3D" id="3.40.190.290">
    <property type="match status" value="1"/>
</dbReference>
<evidence type="ECO:0000256" key="5">
    <source>
        <dbReference type="SAM" id="Phobius"/>
    </source>
</evidence>
<dbReference type="AlphaFoldDB" id="A0A372ENI1"/>
<proteinExistence type="inferred from homology"/>
<dbReference type="Proteomes" id="UP000261931">
    <property type="component" value="Unassembled WGS sequence"/>
</dbReference>
<dbReference type="InterPro" id="IPR005119">
    <property type="entry name" value="LysR_subst-bd"/>
</dbReference>
<dbReference type="EMBL" id="QVLS01000002">
    <property type="protein sequence ID" value="RFP81156.1"/>
    <property type="molecule type" value="Genomic_DNA"/>
</dbReference>
<comment type="caution">
    <text evidence="7">The sequence shown here is derived from an EMBL/GenBank/DDBJ whole genome shotgun (WGS) entry which is preliminary data.</text>
</comment>
<accession>A0A372ENI1</accession>
<dbReference type="PRINTS" id="PR00039">
    <property type="entry name" value="HTHLYSR"/>
</dbReference>
<dbReference type="SUPFAM" id="SSF46785">
    <property type="entry name" value="Winged helix' DNA-binding domain"/>
    <property type="match status" value="1"/>
</dbReference>
<dbReference type="PANTHER" id="PTHR30537:SF5">
    <property type="entry name" value="HTH-TYPE TRANSCRIPTIONAL ACTIVATOR TTDR-RELATED"/>
    <property type="match status" value="1"/>
</dbReference>
<dbReference type="PROSITE" id="PS50931">
    <property type="entry name" value="HTH_LYSR"/>
    <property type="match status" value="1"/>
</dbReference>
<keyword evidence="5" id="KW-1133">Transmembrane helix</keyword>
<dbReference type="Pfam" id="PF00126">
    <property type="entry name" value="HTH_1"/>
    <property type="match status" value="1"/>
</dbReference>
<dbReference type="Gene3D" id="1.10.10.10">
    <property type="entry name" value="Winged helix-like DNA-binding domain superfamily/Winged helix DNA-binding domain"/>
    <property type="match status" value="1"/>
</dbReference>
<dbReference type="RefSeq" id="WP_116957883.1">
    <property type="nucleotide sequence ID" value="NZ_QVLS01000002.1"/>
</dbReference>
<dbReference type="InterPro" id="IPR058163">
    <property type="entry name" value="LysR-type_TF_proteobact-type"/>
</dbReference>
<dbReference type="CDD" id="cd08422">
    <property type="entry name" value="PBP2_CrgA_like"/>
    <property type="match status" value="1"/>
</dbReference>
<reference evidence="7 8" key="1">
    <citation type="submission" date="2018-08" db="EMBL/GenBank/DDBJ databases">
        <title>Hydrogenophaga sp. LA-38 isolated from sludge.</title>
        <authorList>
            <person name="Im W.-T."/>
        </authorList>
    </citation>
    <scope>NUCLEOTIDE SEQUENCE [LARGE SCALE GENOMIC DNA]</scope>
    <source>
        <strain evidence="7 8">LA-38</strain>
    </source>
</reference>
<sequence>MKEAPLALDRIELLQTFVRIVESGSLSAAAQRLDTTQPTVSRRLQALERHFGVRLLRRSTHAATLTPDGERCLAMARSLIDEWDAMQEELRGSRRSASGTLKVLVPHALGQEQLVAPLAQYLRAHPEVRVEWLLADREADFVAEGIDCAIQVGKVRDPNLVAVPLFELPRIVIGAPALLDLHKAPRAPEQLRELPWLALQTYYRDRVVLNPVGGGAALRFDIRPRLRTDSLYALRSAVLAGLGVAVVSAWLVAEDLREGRLVHLVPDWRAEPLPVQLVYPPARFQTARLRRFLEIVKAHGQSLAQ</sequence>
<keyword evidence="5" id="KW-0812">Transmembrane</keyword>
<dbReference type="Pfam" id="PF03466">
    <property type="entry name" value="LysR_substrate"/>
    <property type="match status" value="1"/>
</dbReference>
<comment type="similarity">
    <text evidence="1">Belongs to the LysR transcriptional regulatory family.</text>
</comment>
<dbReference type="InterPro" id="IPR000847">
    <property type="entry name" value="LysR_HTH_N"/>
</dbReference>
<dbReference type="InterPro" id="IPR036388">
    <property type="entry name" value="WH-like_DNA-bd_sf"/>
</dbReference>
<evidence type="ECO:0000313" key="8">
    <source>
        <dbReference type="Proteomes" id="UP000261931"/>
    </source>
</evidence>
<evidence type="ECO:0000256" key="3">
    <source>
        <dbReference type="ARBA" id="ARBA00023125"/>
    </source>
</evidence>
<evidence type="ECO:0000259" key="6">
    <source>
        <dbReference type="PROSITE" id="PS50931"/>
    </source>
</evidence>
<feature type="transmembrane region" description="Helical" evidence="5">
    <location>
        <begin position="232"/>
        <end position="253"/>
    </location>
</feature>
<dbReference type="SUPFAM" id="SSF53850">
    <property type="entry name" value="Periplasmic binding protein-like II"/>
    <property type="match status" value="1"/>
</dbReference>
<dbReference type="GO" id="GO:0006351">
    <property type="term" value="P:DNA-templated transcription"/>
    <property type="evidence" value="ECO:0007669"/>
    <property type="project" value="TreeGrafter"/>
</dbReference>
<evidence type="ECO:0000256" key="2">
    <source>
        <dbReference type="ARBA" id="ARBA00023015"/>
    </source>
</evidence>
<name>A0A372ENI1_9BURK</name>
<dbReference type="PANTHER" id="PTHR30537">
    <property type="entry name" value="HTH-TYPE TRANSCRIPTIONAL REGULATOR"/>
    <property type="match status" value="1"/>
</dbReference>
<gene>
    <name evidence="7" type="ORF">DY262_05125</name>
</gene>
<keyword evidence="2" id="KW-0805">Transcription regulation</keyword>
<evidence type="ECO:0000256" key="1">
    <source>
        <dbReference type="ARBA" id="ARBA00009437"/>
    </source>
</evidence>
<evidence type="ECO:0000256" key="4">
    <source>
        <dbReference type="ARBA" id="ARBA00023163"/>
    </source>
</evidence>
<keyword evidence="3" id="KW-0238">DNA-binding</keyword>
<dbReference type="GO" id="GO:0003700">
    <property type="term" value="F:DNA-binding transcription factor activity"/>
    <property type="evidence" value="ECO:0007669"/>
    <property type="project" value="InterPro"/>
</dbReference>
<dbReference type="GO" id="GO:0043565">
    <property type="term" value="F:sequence-specific DNA binding"/>
    <property type="evidence" value="ECO:0007669"/>
    <property type="project" value="TreeGrafter"/>
</dbReference>
<dbReference type="FunFam" id="1.10.10.10:FF:000001">
    <property type="entry name" value="LysR family transcriptional regulator"/>
    <property type="match status" value="1"/>
</dbReference>
<keyword evidence="4" id="KW-0804">Transcription</keyword>